<evidence type="ECO:0008006" key="3">
    <source>
        <dbReference type="Google" id="ProtNLM"/>
    </source>
</evidence>
<evidence type="ECO:0000313" key="2">
    <source>
        <dbReference type="Proteomes" id="UP000307173"/>
    </source>
</evidence>
<protein>
    <recommendedName>
        <fullName evidence="3">F-box domain-containing protein</fullName>
    </recommendedName>
</protein>
<comment type="caution">
    <text evidence="1">The sequence shown here is derived from an EMBL/GenBank/DDBJ whole genome shotgun (WGS) entry which is preliminary data.</text>
</comment>
<accession>A0A4T0WUH1</accession>
<dbReference type="EMBL" id="SELW01000684">
    <property type="protein sequence ID" value="TID12953.1"/>
    <property type="molecule type" value="Genomic_DNA"/>
</dbReference>
<gene>
    <name evidence="1" type="ORF">CANINC_005052</name>
</gene>
<evidence type="ECO:0000313" key="1">
    <source>
        <dbReference type="EMBL" id="TID12953.1"/>
    </source>
</evidence>
<dbReference type="AlphaFoldDB" id="A0A4T0WUH1"/>
<name>A0A4T0WUH1_9ASCO</name>
<sequence>MKNLYPIRKELAINLLRIIIKIQAEEKIQKVIDEIELGKIPQLETVLDKQLHIIEGGGVLLNLFHNNQLTVELKERVEYGSNSEIDFSRKELLNHTKPKTTKRKRIKRITQLPDEILVKVLTYSQNINNMALSCKFFNNFVLSHKEFISYELIESKYVHRYKLKQVADIDLIMEDDHTQYQNSHKFAIDDGIDEGYISLREMILSDYKFTEDEKYTSARYRNTDILTVISAGAFETPYLTYENYKSLQIDRVIPSSSWPDMEEQYEDALSRYGETHIEKSVFNDFWNELSVGMPYINNQNPLNLSQIKDGTYVDKFRILLDLMVNRTRFTNNLEDIIAFLVALTVKIEESIMEHEGSILPPQILKDYCIFYMRQLKKSGDEDDSEAELDDSDEMVWEKVQLKSPYLYVFLKHQANEELEELLCPRFYYESIADVASFWIGLKQQQGDDLIEEIINEVGISPTLNILAALASY</sequence>
<reference evidence="1 2" key="1">
    <citation type="journal article" date="2019" name="Front. Genet.">
        <title>Whole-Genome Sequencing of the Opportunistic Yeast Pathogen Candida inconspicua Uncovers Its Hybrid Origin.</title>
        <authorList>
            <person name="Mixao V."/>
            <person name="Hansen A.P."/>
            <person name="Saus E."/>
            <person name="Boekhout T."/>
            <person name="Lass-Florl C."/>
            <person name="Gabaldon T."/>
        </authorList>
    </citation>
    <scope>NUCLEOTIDE SEQUENCE [LARGE SCALE GENOMIC DNA]</scope>
    <source>
        <strain evidence="1 2">CBS 180</strain>
    </source>
</reference>
<keyword evidence="2" id="KW-1185">Reference proteome</keyword>
<organism evidence="1 2">
    <name type="scientific">Pichia inconspicua</name>
    <dbReference type="NCBI Taxonomy" id="52247"/>
    <lineage>
        <taxon>Eukaryota</taxon>
        <taxon>Fungi</taxon>
        <taxon>Dikarya</taxon>
        <taxon>Ascomycota</taxon>
        <taxon>Saccharomycotina</taxon>
        <taxon>Pichiomycetes</taxon>
        <taxon>Pichiales</taxon>
        <taxon>Pichiaceae</taxon>
        <taxon>Pichia</taxon>
    </lineage>
</organism>
<dbReference type="OrthoDB" id="3994378at2759"/>
<dbReference type="Proteomes" id="UP000307173">
    <property type="component" value="Unassembled WGS sequence"/>
</dbReference>
<proteinExistence type="predicted"/>